<dbReference type="PANTHER" id="PTHR14859:SF1">
    <property type="entry name" value="PGAP2-INTERACTING PROTEIN"/>
    <property type="match status" value="1"/>
</dbReference>
<protein>
    <submittedName>
        <fullName evidence="3">Endonuclease/exonuclease/phosphatase family protein</fullName>
    </submittedName>
</protein>
<gene>
    <name evidence="3" type="ORF">K4G66_06520</name>
</gene>
<feature type="transmembrane region" description="Helical" evidence="1">
    <location>
        <begin position="21"/>
        <end position="38"/>
    </location>
</feature>
<evidence type="ECO:0000313" key="3">
    <source>
        <dbReference type="EMBL" id="WKN38353.1"/>
    </source>
</evidence>
<evidence type="ECO:0000256" key="1">
    <source>
        <dbReference type="SAM" id="Phobius"/>
    </source>
</evidence>
<evidence type="ECO:0000259" key="2">
    <source>
        <dbReference type="Pfam" id="PF03372"/>
    </source>
</evidence>
<dbReference type="Pfam" id="PF03372">
    <property type="entry name" value="Exo_endo_phos"/>
    <property type="match status" value="1"/>
</dbReference>
<keyword evidence="3" id="KW-0378">Hydrolase</keyword>
<dbReference type="GO" id="GO:0006506">
    <property type="term" value="P:GPI anchor biosynthetic process"/>
    <property type="evidence" value="ECO:0007669"/>
    <property type="project" value="TreeGrafter"/>
</dbReference>
<accession>A0AA49GQ05</accession>
<dbReference type="SUPFAM" id="SSF56219">
    <property type="entry name" value="DNase I-like"/>
    <property type="match status" value="1"/>
</dbReference>
<dbReference type="InterPro" id="IPR005135">
    <property type="entry name" value="Endo/exonuclease/phosphatase"/>
</dbReference>
<keyword evidence="3" id="KW-0255">Endonuclease</keyword>
<feature type="domain" description="Endonuclease/exonuclease/phosphatase" evidence="2">
    <location>
        <begin position="57"/>
        <end position="256"/>
    </location>
</feature>
<proteinExistence type="predicted"/>
<dbReference type="PANTHER" id="PTHR14859">
    <property type="entry name" value="CALCOFLUOR WHITE HYPERSENSITIVE PROTEIN PRECURSOR"/>
    <property type="match status" value="1"/>
</dbReference>
<sequence>MIGYAIIAFVLILWKQHKFSVPFVLASLTILVYLLPYINLTTTQDYEFEGNSFRVAHYNVLGSNILYDQTIQQALATEADLLSFQEVDSTWMNHLIYGLKAEYPYFQMASSPVHGVAVFSKYPVKDFTTYFWGQEPSLTGNIMLPDTTVHFVATHTLSPRSEERYAERNQHLKHMAHYLKSINGPVLAIGDFNAVPWNPYIVQMRRQSNLLDSRKGLTPTYPADWNVGGIPIDYILHSNELRCLGFQSVDMAGSDHKGVLGEYQLAVNAM</sequence>
<keyword evidence="3" id="KW-0540">Nuclease</keyword>
<keyword evidence="1" id="KW-1133">Transmembrane helix</keyword>
<dbReference type="Gene3D" id="3.60.10.10">
    <property type="entry name" value="Endonuclease/exonuclease/phosphatase"/>
    <property type="match status" value="1"/>
</dbReference>
<dbReference type="EMBL" id="CP120682">
    <property type="protein sequence ID" value="WKN38353.1"/>
    <property type="molecule type" value="Genomic_DNA"/>
</dbReference>
<reference evidence="3" key="1">
    <citation type="journal article" date="2023" name="Comput. Struct. Biotechnol. J.">
        <title>Discovery of a novel marine Bacteroidetes with a rich repertoire of carbohydrate-active enzymes.</title>
        <authorList>
            <person name="Chen B."/>
            <person name="Liu G."/>
            <person name="Chen Q."/>
            <person name="Wang H."/>
            <person name="Liu L."/>
            <person name="Tang K."/>
        </authorList>
    </citation>
    <scope>NUCLEOTIDE SEQUENCE</scope>
    <source>
        <strain evidence="3">TK19036</strain>
    </source>
</reference>
<keyword evidence="1" id="KW-0812">Transmembrane</keyword>
<organism evidence="3">
    <name type="scientific">Roseihalotalea indica</name>
    <dbReference type="NCBI Taxonomy" id="2867963"/>
    <lineage>
        <taxon>Bacteria</taxon>
        <taxon>Pseudomonadati</taxon>
        <taxon>Bacteroidota</taxon>
        <taxon>Cytophagia</taxon>
        <taxon>Cytophagales</taxon>
        <taxon>Catalimonadaceae</taxon>
        <taxon>Roseihalotalea</taxon>
    </lineage>
</organism>
<dbReference type="GO" id="GO:0004519">
    <property type="term" value="F:endonuclease activity"/>
    <property type="evidence" value="ECO:0007669"/>
    <property type="project" value="UniProtKB-KW"/>
</dbReference>
<dbReference type="InterPro" id="IPR036691">
    <property type="entry name" value="Endo/exonu/phosph_ase_sf"/>
</dbReference>
<dbReference type="InterPro" id="IPR051916">
    <property type="entry name" value="GPI-anchor_lipid_remodeler"/>
</dbReference>
<reference evidence="3" key="2">
    <citation type="journal article" date="2024" name="Antonie Van Leeuwenhoek">
        <title>Roseihalotalea indica gen. nov., sp. nov., a halophilic Bacteroidetes from mesopelagic Southwest Indian Ocean with higher carbohydrate metabolic potential.</title>
        <authorList>
            <person name="Chen B."/>
            <person name="Zhang M."/>
            <person name="Lin D."/>
            <person name="Ye J."/>
            <person name="Tang K."/>
        </authorList>
    </citation>
    <scope>NUCLEOTIDE SEQUENCE</scope>
    <source>
        <strain evidence="3">TK19036</strain>
    </source>
</reference>
<name>A0AA49GQ05_9BACT</name>
<keyword evidence="1" id="KW-0472">Membrane</keyword>
<dbReference type="GO" id="GO:0016020">
    <property type="term" value="C:membrane"/>
    <property type="evidence" value="ECO:0007669"/>
    <property type="project" value="GOC"/>
</dbReference>
<dbReference type="AlphaFoldDB" id="A0AA49GQ05"/>